<protein>
    <recommendedName>
        <fullName evidence="2">Ubinuclein middle domain-containing protein</fullName>
    </recommendedName>
</protein>
<dbReference type="EMBL" id="AYKW01000023">
    <property type="protein sequence ID" value="PIL28439.1"/>
    <property type="molecule type" value="Genomic_DNA"/>
</dbReference>
<name>A0A2G8S3T8_9APHY</name>
<dbReference type="OrthoDB" id="5576775at2759"/>
<organism evidence="3 4">
    <name type="scientific">Ganoderma sinense ZZ0214-1</name>
    <dbReference type="NCBI Taxonomy" id="1077348"/>
    <lineage>
        <taxon>Eukaryota</taxon>
        <taxon>Fungi</taxon>
        <taxon>Dikarya</taxon>
        <taxon>Basidiomycota</taxon>
        <taxon>Agaricomycotina</taxon>
        <taxon>Agaricomycetes</taxon>
        <taxon>Polyporales</taxon>
        <taxon>Polyporaceae</taxon>
        <taxon>Ganoderma</taxon>
    </lineage>
</organism>
<dbReference type="InterPro" id="IPR026947">
    <property type="entry name" value="UBN_middle_dom"/>
</dbReference>
<dbReference type="AlphaFoldDB" id="A0A2G8S3T8"/>
<evidence type="ECO:0000259" key="2">
    <source>
        <dbReference type="Pfam" id="PF14075"/>
    </source>
</evidence>
<evidence type="ECO:0000313" key="4">
    <source>
        <dbReference type="Proteomes" id="UP000230002"/>
    </source>
</evidence>
<feature type="domain" description="Ubinuclein middle" evidence="2">
    <location>
        <begin position="19"/>
        <end position="84"/>
    </location>
</feature>
<sequence length="165" mass="18202">MLLPGSDDDGGIQHPFSAELKQAIAKENWEVKGKFPPGIKPLLAQGALKAVILGEYDENFFNLMPRFFPYNKFTMTNTLIKHLRCLAEDGFVKAKEEGEKSVMQWEKRQEHARLEASGENVGHSHEGSPVTSDAQATPMMPRAALDHSALPADDGEHEESGQCGQ</sequence>
<dbReference type="Pfam" id="PF14075">
    <property type="entry name" value="UBN_AB"/>
    <property type="match status" value="1"/>
</dbReference>
<evidence type="ECO:0000256" key="1">
    <source>
        <dbReference type="SAM" id="MobiDB-lite"/>
    </source>
</evidence>
<dbReference type="Proteomes" id="UP000230002">
    <property type="component" value="Unassembled WGS sequence"/>
</dbReference>
<gene>
    <name evidence="3" type="ORF">GSI_08473</name>
</gene>
<proteinExistence type="predicted"/>
<evidence type="ECO:0000313" key="3">
    <source>
        <dbReference type="EMBL" id="PIL28439.1"/>
    </source>
</evidence>
<dbReference type="STRING" id="1077348.A0A2G8S3T8"/>
<feature type="compositionally biased region" description="Basic and acidic residues" evidence="1">
    <location>
        <begin position="115"/>
        <end position="126"/>
    </location>
</feature>
<accession>A0A2G8S3T8</accession>
<reference evidence="3 4" key="1">
    <citation type="journal article" date="2015" name="Sci. Rep.">
        <title>Chromosome-level genome map provides insights into diverse defense mechanisms in the medicinal fungus Ganoderma sinense.</title>
        <authorList>
            <person name="Zhu Y."/>
            <person name="Xu J."/>
            <person name="Sun C."/>
            <person name="Zhou S."/>
            <person name="Xu H."/>
            <person name="Nelson D.R."/>
            <person name="Qian J."/>
            <person name="Song J."/>
            <person name="Luo H."/>
            <person name="Xiang L."/>
            <person name="Li Y."/>
            <person name="Xu Z."/>
            <person name="Ji A."/>
            <person name="Wang L."/>
            <person name="Lu S."/>
            <person name="Hayward A."/>
            <person name="Sun W."/>
            <person name="Li X."/>
            <person name="Schwartz D.C."/>
            <person name="Wang Y."/>
            <person name="Chen S."/>
        </authorList>
    </citation>
    <scope>NUCLEOTIDE SEQUENCE [LARGE SCALE GENOMIC DNA]</scope>
    <source>
        <strain evidence="3 4">ZZ0214-1</strain>
    </source>
</reference>
<keyword evidence="4" id="KW-1185">Reference proteome</keyword>
<feature type="region of interest" description="Disordered" evidence="1">
    <location>
        <begin position="115"/>
        <end position="165"/>
    </location>
</feature>
<comment type="caution">
    <text evidence="3">The sequence shown here is derived from an EMBL/GenBank/DDBJ whole genome shotgun (WGS) entry which is preliminary data.</text>
</comment>